<evidence type="ECO:0000313" key="3">
    <source>
        <dbReference type="Proteomes" id="UP000186817"/>
    </source>
</evidence>
<keyword evidence="1" id="KW-0732">Signal</keyword>
<comment type="caution">
    <text evidence="2">The sequence shown here is derived from an EMBL/GenBank/DDBJ whole genome shotgun (WGS) entry which is preliminary data.</text>
</comment>
<name>A0A1Q9E233_SYMMI</name>
<feature type="chain" id="PRO_5012389905" evidence="1">
    <location>
        <begin position="20"/>
        <end position="376"/>
    </location>
</feature>
<dbReference type="Proteomes" id="UP000186817">
    <property type="component" value="Unassembled WGS sequence"/>
</dbReference>
<keyword evidence="3" id="KW-1185">Reference proteome</keyword>
<dbReference type="OrthoDB" id="408099at2759"/>
<evidence type="ECO:0000313" key="2">
    <source>
        <dbReference type="EMBL" id="OLQ01486.1"/>
    </source>
</evidence>
<reference evidence="2 3" key="1">
    <citation type="submission" date="2016-02" db="EMBL/GenBank/DDBJ databases">
        <title>Genome analysis of coral dinoflagellate symbionts highlights evolutionary adaptations to a symbiotic lifestyle.</title>
        <authorList>
            <person name="Aranda M."/>
            <person name="Li Y."/>
            <person name="Liew Y.J."/>
            <person name="Baumgarten S."/>
            <person name="Simakov O."/>
            <person name="Wilson M."/>
            <person name="Piel J."/>
            <person name="Ashoor H."/>
            <person name="Bougouffa S."/>
            <person name="Bajic V.B."/>
            <person name="Ryu T."/>
            <person name="Ravasi T."/>
            <person name="Bayer T."/>
            <person name="Micklem G."/>
            <person name="Kim H."/>
            <person name="Bhak J."/>
            <person name="Lajeunesse T.C."/>
            <person name="Voolstra C.R."/>
        </authorList>
    </citation>
    <scope>NUCLEOTIDE SEQUENCE [LARGE SCALE GENOMIC DNA]</scope>
    <source>
        <strain evidence="2 3">CCMP2467</strain>
    </source>
</reference>
<proteinExistence type="predicted"/>
<sequence>MKLASAALLFAQCSISVPGLVFERVSDLPECHGSVTGTLQADCEDVPLDKCTQYYTPIKTGTSRVMQCGKSSGQCLARGPECVIPKVDDGFKEGSNYVVTKVSKRGYEYFGSTGDQGGPCVGADGKRPMMCFPKADNGFCKNDRCTGETEGCMDLCDSIPSCRGFSQHYGGCYVHIDPIDKDAKIADGTFEKCPWGSAASWPPICTNRGDKWCGNTEPTNNCLIKSWTASAPPIPSGYTSGITYAATKTSTRGNHYFGSTGDQGGPCVGADGKRPMMCFPKADNGFCKNDRCTGETEGCMDLCDSIPSCRGFTQHYGGCYVHIDPKDKDAKIADGTFEKCPWGSAASWPPICTNRGDKWCGNTEPTNNCLIKKEGR</sequence>
<protein>
    <submittedName>
        <fullName evidence="2">Uncharacterized protein</fullName>
    </submittedName>
</protein>
<dbReference type="EMBL" id="LSRX01000290">
    <property type="protein sequence ID" value="OLQ01486.1"/>
    <property type="molecule type" value="Genomic_DNA"/>
</dbReference>
<organism evidence="2 3">
    <name type="scientific">Symbiodinium microadriaticum</name>
    <name type="common">Dinoflagellate</name>
    <name type="synonym">Zooxanthella microadriatica</name>
    <dbReference type="NCBI Taxonomy" id="2951"/>
    <lineage>
        <taxon>Eukaryota</taxon>
        <taxon>Sar</taxon>
        <taxon>Alveolata</taxon>
        <taxon>Dinophyceae</taxon>
        <taxon>Suessiales</taxon>
        <taxon>Symbiodiniaceae</taxon>
        <taxon>Symbiodinium</taxon>
    </lineage>
</organism>
<feature type="signal peptide" evidence="1">
    <location>
        <begin position="1"/>
        <end position="19"/>
    </location>
</feature>
<dbReference type="AlphaFoldDB" id="A0A1Q9E233"/>
<accession>A0A1Q9E233</accession>
<gene>
    <name evidence="2" type="ORF">AK812_SmicGene15742</name>
</gene>
<evidence type="ECO:0000256" key="1">
    <source>
        <dbReference type="SAM" id="SignalP"/>
    </source>
</evidence>